<dbReference type="InterPro" id="IPR000719">
    <property type="entry name" value="Prot_kinase_dom"/>
</dbReference>
<feature type="region of interest" description="Disordered" evidence="7">
    <location>
        <begin position="1023"/>
        <end position="1057"/>
    </location>
</feature>
<keyword evidence="2 6" id="KW-0547">Nucleotide-binding</keyword>
<feature type="compositionally biased region" description="Low complexity" evidence="7">
    <location>
        <begin position="74"/>
        <end position="98"/>
    </location>
</feature>
<reference evidence="9 10" key="1">
    <citation type="submission" date="2024-03" db="EMBL/GenBank/DDBJ databases">
        <authorList>
            <person name="Brejova B."/>
        </authorList>
    </citation>
    <scope>NUCLEOTIDE SEQUENCE [LARGE SCALE GENOMIC DNA]</scope>
    <source>
        <strain evidence="9 10">CBS 14171</strain>
    </source>
</reference>
<feature type="compositionally biased region" description="Polar residues" evidence="7">
    <location>
        <begin position="206"/>
        <end position="216"/>
    </location>
</feature>
<keyword evidence="4 6" id="KW-0067">ATP-binding</keyword>
<feature type="region of interest" description="Disordered" evidence="7">
    <location>
        <begin position="1"/>
        <end position="106"/>
    </location>
</feature>
<dbReference type="RefSeq" id="XP_066828261.1">
    <property type="nucleotide sequence ID" value="XM_066971199.1"/>
</dbReference>
<feature type="domain" description="Protein kinase" evidence="8">
    <location>
        <begin position="775"/>
        <end position="1111"/>
    </location>
</feature>
<dbReference type="PROSITE" id="PS00107">
    <property type="entry name" value="PROTEIN_KINASE_ATP"/>
    <property type="match status" value="1"/>
</dbReference>
<dbReference type="Gene3D" id="1.10.510.10">
    <property type="entry name" value="Transferase(Phosphotransferase) domain 1"/>
    <property type="match status" value="1"/>
</dbReference>
<dbReference type="InterPro" id="IPR017441">
    <property type="entry name" value="Protein_kinase_ATP_BS"/>
</dbReference>
<feature type="compositionally biased region" description="Low complexity" evidence="7">
    <location>
        <begin position="1024"/>
        <end position="1039"/>
    </location>
</feature>
<feature type="compositionally biased region" description="Basic residues" evidence="7">
    <location>
        <begin position="52"/>
        <end position="68"/>
    </location>
</feature>
<dbReference type="InterPro" id="IPR050339">
    <property type="entry name" value="CC_SR_Kinase"/>
</dbReference>
<feature type="region of interest" description="Disordered" evidence="7">
    <location>
        <begin position="542"/>
        <end position="562"/>
    </location>
</feature>
<feature type="binding site" evidence="6">
    <location>
        <position position="802"/>
    </location>
    <ligand>
        <name>ATP</name>
        <dbReference type="ChEBI" id="CHEBI:30616"/>
    </ligand>
</feature>
<feature type="compositionally biased region" description="Low complexity" evidence="7">
    <location>
        <begin position="25"/>
        <end position="36"/>
    </location>
</feature>
<dbReference type="SUPFAM" id="SSF56112">
    <property type="entry name" value="Protein kinase-like (PK-like)"/>
    <property type="match status" value="1"/>
</dbReference>
<dbReference type="PANTHER" id="PTHR11042:SF196">
    <property type="entry name" value="MITOSIS INHIBITOR PROTEIN KINASE SWE1"/>
    <property type="match status" value="1"/>
</dbReference>
<evidence type="ECO:0000256" key="5">
    <source>
        <dbReference type="ARBA" id="ARBA00037982"/>
    </source>
</evidence>
<proteinExistence type="inferred from homology"/>
<evidence type="ECO:0000256" key="6">
    <source>
        <dbReference type="PROSITE-ProRule" id="PRU10141"/>
    </source>
</evidence>
<keyword evidence="1" id="KW-0808">Transferase</keyword>
<name>A0ABP0ZGV7_9ASCO</name>
<evidence type="ECO:0000313" key="10">
    <source>
        <dbReference type="Proteomes" id="UP001497383"/>
    </source>
</evidence>
<dbReference type="PROSITE" id="PS00108">
    <property type="entry name" value="PROTEIN_KINASE_ST"/>
    <property type="match status" value="1"/>
</dbReference>
<dbReference type="Proteomes" id="UP001497383">
    <property type="component" value="Chromosome 2"/>
</dbReference>
<evidence type="ECO:0000256" key="7">
    <source>
        <dbReference type="SAM" id="MobiDB-lite"/>
    </source>
</evidence>
<dbReference type="Pfam" id="PF00069">
    <property type="entry name" value="Pkinase"/>
    <property type="match status" value="1"/>
</dbReference>
<dbReference type="InterPro" id="IPR011009">
    <property type="entry name" value="Kinase-like_dom_sf"/>
</dbReference>
<feature type="compositionally biased region" description="Polar residues" evidence="7">
    <location>
        <begin position="496"/>
        <end position="513"/>
    </location>
</feature>
<dbReference type="PANTHER" id="PTHR11042">
    <property type="entry name" value="EUKARYOTIC TRANSLATION INITIATION FACTOR 2-ALPHA KINASE EIF2-ALPHA KINASE -RELATED"/>
    <property type="match status" value="1"/>
</dbReference>
<dbReference type="InterPro" id="IPR008271">
    <property type="entry name" value="Ser/Thr_kinase_AS"/>
</dbReference>
<feature type="compositionally biased region" description="Acidic residues" evidence="7">
    <location>
        <begin position="455"/>
        <end position="464"/>
    </location>
</feature>
<sequence length="1132" mass="127401">MRKPRSLMPSSGLGNSRENVATLDQQQQEQPQQQQPSDPAEDPCYHQITPNPKRKSRSKSSLTPRHRTSSFPSQNQQQQPQPILRGQGQQTPRMPQRQQHQHQHQQLDYFTNEQFSRSFNSLILEDEANSNHHELNSKKTINKSPPFNLKNNIARNDSIGSFLDNSNNREDDEDEEGDENSIDTNDLDSIDEEESNPQVTPKDHMLSSNSSTLFNQSRHRQRPSLDVDSSNSTIKLSNNNNNNNNHNNSQSSMKRSSKFFNLSIESSLRTIDGYRIPDEIDNINLNEIDVKEILDFSSPARESSRKSTPSTSSNIGQFKRPHKLVSQSPSPSPHKLRSSPAPRKLTSPSKLSSLRRKINTNNYIDKVPSPSKYVNLEGQLFKTRGFGQATKLRKTQTPLESPIYKPLEARALTVSPRAGYNVNVVNEVGDADADDDADDDYDGAYTAAAAAAAADADDDDDDLESPSRNRKLFHSNASSVRTYTCSSAASNESSSTNGKGQRPLTESTCPSTTVFDDKENKASYQFVKPLQTAFSSTGLMKKNSTATKHTDRKLPPETPMKRNPLTLLNANKLPHPHFEFNNVSNQILEANETDRSIEVGRNNSTSISDTSANMTAFHDNSYFKIPQHLTDLTKADKYHSNEMEVILTSDLEFDEGDIVPETPTKQHLGYLHQVLSGTQTPMSQHTGLTRPPHLNINLMKGNLNKKLPKNGATPSTPIDSVFDKGTRSSQHAAKEMMMDATISEKYSPDSVQSRWQHSPHQLAKIDEHLVDKFGMKNLKHVGEGEFSIVFECVFNEEKFAVKRTKKPISGKLERKTILREIEALRSLNTIKDDDAENMREEEEGKEYLVYFIEAWEFNNYYYIMTEFCEGGTVFDFLEQNKHYKIDEFRIWKILIELLSGIKFIHSRNYLHLDLKPANIFITFEGNLKIGDFGLATKLPITEKDFDIEGDRNYIAPELIDEKIYTPFADIFSLGLIILEIAANIILPDNGTPWRKLRSGDLSDAGQLSSDNISMFLQHKPETVSSSNTNLSSSSNSLSLHPPAKLSMKHDESSSASSNMAKDLVPSWAPVFLVDGDLKVLDRLVNRMLKPNPFDRPTASSILSMEECHLVESRRKCGATIFEGEFGSPPEEE</sequence>
<keyword evidence="3" id="KW-0418">Kinase</keyword>
<dbReference type="GeneID" id="92206519"/>
<feature type="compositionally biased region" description="Polar residues" evidence="7">
    <location>
        <begin position="138"/>
        <end position="159"/>
    </location>
</feature>
<accession>A0ABP0ZGV7</accession>
<comment type="similarity">
    <text evidence="5">Belongs to the protein kinase superfamily. Ser/Thr protein kinase family. GCN2 subfamily.</text>
</comment>
<evidence type="ECO:0000256" key="3">
    <source>
        <dbReference type="ARBA" id="ARBA00022777"/>
    </source>
</evidence>
<keyword evidence="10" id="KW-1185">Reference proteome</keyword>
<protein>
    <recommendedName>
        <fullName evidence="8">Protein kinase domain-containing protein</fullName>
    </recommendedName>
</protein>
<dbReference type="EMBL" id="OZ022406">
    <property type="protein sequence ID" value="CAK9436801.1"/>
    <property type="molecule type" value="Genomic_DNA"/>
</dbReference>
<evidence type="ECO:0000256" key="2">
    <source>
        <dbReference type="ARBA" id="ARBA00022741"/>
    </source>
</evidence>
<feature type="region of interest" description="Disordered" evidence="7">
    <location>
        <begin position="452"/>
        <end position="475"/>
    </location>
</feature>
<feature type="region of interest" description="Disordered" evidence="7">
    <location>
        <begin position="488"/>
        <end position="513"/>
    </location>
</feature>
<evidence type="ECO:0000259" key="8">
    <source>
        <dbReference type="PROSITE" id="PS50011"/>
    </source>
</evidence>
<feature type="compositionally biased region" description="Low complexity" evidence="7">
    <location>
        <begin position="229"/>
        <end position="252"/>
    </location>
</feature>
<evidence type="ECO:0000256" key="1">
    <source>
        <dbReference type="ARBA" id="ARBA00022679"/>
    </source>
</evidence>
<feature type="region of interest" description="Disordered" evidence="7">
    <location>
        <begin position="298"/>
        <end position="352"/>
    </location>
</feature>
<evidence type="ECO:0000256" key="4">
    <source>
        <dbReference type="ARBA" id="ARBA00022840"/>
    </source>
</evidence>
<feature type="compositionally biased region" description="Acidic residues" evidence="7">
    <location>
        <begin position="170"/>
        <end position="195"/>
    </location>
</feature>
<dbReference type="PROSITE" id="PS50011">
    <property type="entry name" value="PROTEIN_KINASE_DOM"/>
    <property type="match status" value="1"/>
</dbReference>
<evidence type="ECO:0000313" key="9">
    <source>
        <dbReference type="EMBL" id="CAK9436801.1"/>
    </source>
</evidence>
<dbReference type="SMART" id="SM00220">
    <property type="entry name" value="S_TKc"/>
    <property type="match status" value="1"/>
</dbReference>
<organism evidence="9 10">
    <name type="scientific">Lodderomyces beijingensis</name>
    <dbReference type="NCBI Taxonomy" id="1775926"/>
    <lineage>
        <taxon>Eukaryota</taxon>
        <taxon>Fungi</taxon>
        <taxon>Dikarya</taxon>
        <taxon>Ascomycota</taxon>
        <taxon>Saccharomycotina</taxon>
        <taxon>Pichiomycetes</taxon>
        <taxon>Debaryomycetaceae</taxon>
        <taxon>Candida/Lodderomyces clade</taxon>
        <taxon>Lodderomyces</taxon>
    </lineage>
</organism>
<dbReference type="Gene3D" id="3.30.200.20">
    <property type="entry name" value="Phosphorylase Kinase, domain 1"/>
    <property type="match status" value="1"/>
</dbReference>
<feature type="compositionally biased region" description="Polar residues" evidence="7">
    <location>
        <begin position="8"/>
        <end position="24"/>
    </location>
</feature>
<gene>
    <name evidence="9" type="ORF">LODBEIA_P13230</name>
</gene>
<feature type="region of interest" description="Disordered" evidence="7">
    <location>
        <begin position="130"/>
        <end position="254"/>
    </location>
</feature>